<dbReference type="GO" id="GO:0005829">
    <property type="term" value="C:cytosol"/>
    <property type="evidence" value="ECO:0007669"/>
    <property type="project" value="TreeGrafter"/>
</dbReference>
<evidence type="ECO:0000256" key="10">
    <source>
        <dbReference type="ARBA" id="ARBA00022840"/>
    </source>
</evidence>
<dbReference type="PROSITE" id="PS50052">
    <property type="entry name" value="GUANYLATE_KINASE_2"/>
    <property type="match status" value="1"/>
</dbReference>
<name>A0A940DQZ8_9BACT</name>
<dbReference type="AlphaFoldDB" id="A0A940DQZ8"/>
<evidence type="ECO:0000256" key="13">
    <source>
        <dbReference type="HAMAP-Rule" id="MF_00328"/>
    </source>
</evidence>
<dbReference type="FunFam" id="3.30.63.10:FF:000005">
    <property type="entry name" value="Guanylate kinase"/>
    <property type="match status" value="1"/>
</dbReference>
<reference evidence="15" key="1">
    <citation type="submission" date="2020-10" db="EMBL/GenBank/DDBJ databases">
        <authorList>
            <person name="Gilroy R."/>
        </authorList>
    </citation>
    <scope>NUCLEOTIDE SEQUENCE</scope>
    <source>
        <strain evidence="15">G3-8215</strain>
    </source>
</reference>
<dbReference type="PANTHER" id="PTHR23117">
    <property type="entry name" value="GUANYLATE KINASE-RELATED"/>
    <property type="match status" value="1"/>
</dbReference>
<keyword evidence="7 13" id="KW-0808">Transferase</keyword>
<evidence type="ECO:0000256" key="6">
    <source>
        <dbReference type="ARBA" id="ARBA00022490"/>
    </source>
</evidence>
<evidence type="ECO:0000313" key="16">
    <source>
        <dbReference type="Proteomes" id="UP000725002"/>
    </source>
</evidence>
<evidence type="ECO:0000256" key="2">
    <source>
        <dbReference type="ARBA" id="ARBA00004496"/>
    </source>
</evidence>
<evidence type="ECO:0000313" key="15">
    <source>
        <dbReference type="EMBL" id="MBO8483125.1"/>
    </source>
</evidence>
<comment type="subcellular location">
    <subcellularLocation>
        <location evidence="2 13">Cytoplasm</location>
    </subcellularLocation>
</comment>
<dbReference type="NCBIfam" id="TIGR03263">
    <property type="entry name" value="guanyl_kin"/>
    <property type="match status" value="1"/>
</dbReference>
<comment type="catalytic activity">
    <reaction evidence="12 13">
        <text>GMP + ATP = GDP + ADP</text>
        <dbReference type="Rhea" id="RHEA:20780"/>
        <dbReference type="ChEBI" id="CHEBI:30616"/>
        <dbReference type="ChEBI" id="CHEBI:58115"/>
        <dbReference type="ChEBI" id="CHEBI:58189"/>
        <dbReference type="ChEBI" id="CHEBI:456216"/>
        <dbReference type="EC" id="2.7.4.8"/>
    </reaction>
</comment>
<evidence type="ECO:0000256" key="12">
    <source>
        <dbReference type="ARBA" id="ARBA00048594"/>
    </source>
</evidence>
<reference evidence="15" key="2">
    <citation type="journal article" date="2021" name="PeerJ">
        <title>Extensive microbial diversity within the chicken gut microbiome revealed by metagenomics and culture.</title>
        <authorList>
            <person name="Gilroy R."/>
            <person name="Ravi A."/>
            <person name="Getino M."/>
            <person name="Pursley I."/>
            <person name="Horton D.L."/>
            <person name="Alikhan N.F."/>
            <person name="Baker D."/>
            <person name="Gharbi K."/>
            <person name="Hall N."/>
            <person name="Watson M."/>
            <person name="Adriaenssens E.M."/>
            <person name="Foster-Nyarko E."/>
            <person name="Jarju S."/>
            <person name="Secka A."/>
            <person name="Antonio M."/>
            <person name="Oren A."/>
            <person name="Chaudhuri R.R."/>
            <person name="La Ragione R."/>
            <person name="Hildebrand F."/>
            <person name="Pallen M.J."/>
        </authorList>
    </citation>
    <scope>NUCLEOTIDE SEQUENCE</scope>
    <source>
        <strain evidence="15">G3-8215</strain>
    </source>
</reference>
<evidence type="ECO:0000259" key="14">
    <source>
        <dbReference type="PROSITE" id="PS50052"/>
    </source>
</evidence>
<dbReference type="Gene3D" id="3.40.50.300">
    <property type="entry name" value="P-loop containing nucleotide triphosphate hydrolases"/>
    <property type="match status" value="1"/>
</dbReference>
<dbReference type="CDD" id="cd00071">
    <property type="entry name" value="GMPK"/>
    <property type="match status" value="1"/>
</dbReference>
<gene>
    <name evidence="13 15" type="primary">gmk</name>
    <name evidence="15" type="ORF">IAB75_03280</name>
</gene>
<comment type="similarity">
    <text evidence="3 13">Belongs to the guanylate kinase family.</text>
</comment>
<comment type="caution">
    <text evidence="15">The sequence shown here is derived from an EMBL/GenBank/DDBJ whole genome shotgun (WGS) entry which is preliminary data.</text>
</comment>
<evidence type="ECO:0000256" key="1">
    <source>
        <dbReference type="ARBA" id="ARBA00003531"/>
    </source>
</evidence>
<keyword evidence="6 13" id="KW-0963">Cytoplasm</keyword>
<dbReference type="GO" id="GO:0005524">
    <property type="term" value="F:ATP binding"/>
    <property type="evidence" value="ECO:0007669"/>
    <property type="project" value="UniProtKB-UniRule"/>
</dbReference>
<feature type="binding site" evidence="13">
    <location>
        <begin position="10"/>
        <end position="17"/>
    </location>
    <ligand>
        <name>ATP</name>
        <dbReference type="ChEBI" id="CHEBI:30616"/>
    </ligand>
</feature>
<evidence type="ECO:0000256" key="4">
    <source>
        <dbReference type="ARBA" id="ARBA00012961"/>
    </source>
</evidence>
<dbReference type="Gene3D" id="3.30.63.10">
    <property type="entry name" value="Guanylate Kinase phosphate binding domain"/>
    <property type="match status" value="1"/>
</dbReference>
<evidence type="ECO:0000256" key="11">
    <source>
        <dbReference type="ARBA" id="ARBA00030128"/>
    </source>
</evidence>
<dbReference type="EMBL" id="JADILV010000021">
    <property type="protein sequence ID" value="MBO8483125.1"/>
    <property type="molecule type" value="Genomic_DNA"/>
</dbReference>
<dbReference type="GO" id="GO:0004385">
    <property type="term" value="F:GMP kinase activity"/>
    <property type="evidence" value="ECO:0007669"/>
    <property type="project" value="UniProtKB-UniRule"/>
</dbReference>
<dbReference type="SMART" id="SM00072">
    <property type="entry name" value="GuKc"/>
    <property type="match status" value="1"/>
</dbReference>
<evidence type="ECO:0000256" key="8">
    <source>
        <dbReference type="ARBA" id="ARBA00022741"/>
    </source>
</evidence>
<dbReference type="HAMAP" id="MF_00328">
    <property type="entry name" value="Guanylate_kinase"/>
    <property type="match status" value="1"/>
</dbReference>
<accession>A0A940DQZ8</accession>
<dbReference type="InterPro" id="IPR027417">
    <property type="entry name" value="P-loop_NTPase"/>
</dbReference>
<evidence type="ECO:0000256" key="5">
    <source>
        <dbReference type="ARBA" id="ARBA00016296"/>
    </source>
</evidence>
<dbReference type="PANTHER" id="PTHR23117:SF13">
    <property type="entry name" value="GUANYLATE KINASE"/>
    <property type="match status" value="1"/>
</dbReference>
<dbReference type="EC" id="2.7.4.8" evidence="4 13"/>
<organism evidence="15 16">
    <name type="scientific">Candidatus Cryptobacteroides avicola</name>
    <dbReference type="NCBI Taxonomy" id="2840757"/>
    <lineage>
        <taxon>Bacteria</taxon>
        <taxon>Pseudomonadati</taxon>
        <taxon>Bacteroidota</taxon>
        <taxon>Bacteroidia</taxon>
        <taxon>Bacteroidales</taxon>
        <taxon>Candidatus Cryptobacteroides</taxon>
    </lineage>
</organism>
<dbReference type="Pfam" id="PF00625">
    <property type="entry name" value="Guanylate_kin"/>
    <property type="match status" value="1"/>
</dbReference>
<proteinExistence type="inferred from homology"/>
<dbReference type="Proteomes" id="UP000725002">
    <property type="component" value="Unassembled WGS sequence"/>
</dbReference>
<keyword evidence="9 13" id="KW-0418">Kinase</keyword>
<keyword evidence="8 13" id="KW-0547">Nucleotide-binding</keyword>
<feature type="domain" description="Guanylate kinase-like" evidence="14">
    <location>
        <begin position="3"/>
        <end position="184"/>
    </location>
</feature>
<sequence length="196" mass="21603">MDGKVVIFSAPSGAGKSTIVNHLLKKYPELEFSISATSRAPRGNEQDGKEYYFFSADRFRQMIAEDRFVEHEEVYPGSFYGTLKSEVERIWAKGHVIVFDIDVKGGVNVKRIFGGKALSIFIQAPSVEVLRERLIDRGTDTAEAIEKRVAKAASEMEFAAGKFDYVLVNDDLDAALAEADKVVGEFIGDQAGKTGI</sequence>
<keyword evidence="10 13" id="KW-0067">ATP-binding</keyword>
<evidence type="ECO:0000256" key="3">
    <source>
        <dbReference type="ARBA" id="ARBA00005790"/>
    </source>
</evidence>
<protein>
    <recommendedName>
        <fullName evidence="5 13">Guanylate kinase</fullName>
        <ecNumber evidence="4 13">2.7.4.8</ecNumber>
    </recommendedName>
    <alternativeName>
        <fullName evidence="11 13">GMP kinase</fullName>
    </alternativeName>
</protein>
<dbReference type="InterPro" id="IPR008144">
    <property type="entry name" value="Guanylate_kin-like_dom"/>
</dbReference>
<evidence type="ECO:0000256" key="9">
    <source>
        <dbReference type="ARBA" id="ARBA00022777"/>
    </source>
</evidence>
<dbReference type="SUPFAM" id="SSF52540">
    <property type="entry name" value="P-loop containing nucleoside triphosphate hydrolases"/>
    <property type="match status" value="1"/>
</dbReference>
<comment type="function">
    <text evidence="1 13">Essential for recycling GMP and indirectly, cGMP.</text>
</comment>
<dbReference type="InterPro" id="IPR008145">
    <property type="entry name" value="GK/Ca_channel_bsu"/>
</dbReference>
<evidence type="ECO:0000256" key="7">
    <source>
        <dbReference type="ARBA" id="ARBA00022679"/>
    </source>
</evidence>
<dbReference type="InterPro" id="IPR017665">
    <property type="entry name" value="Guanylate_kinase"/>
</dbReference>